<reference evidence="1 2" key="1">
    <citation type="journal article" date="2014" name="Int. J. Syst. Evol. Microbiol.">
        <title>Nitrososphaera viennensis gen. nov., sp. nov., an aerobic and mesophilic, ammonia-oxidizing archaeon from soil and a member of the archaeal phylum Thaumarchaeota.</title>
        <authorList>
            <person name="Stieglmeier M."/>
            <person name="Klingl A."/>
            <person name="Alves R.J."/>
            <person name="Rittmann S.K."/>
            <person name="Melcher M."/>
            <person name="Leisch N."/>
            <person name="Schleper C."/>
        </authorList>
    </citation>
    <scope>NUCLEOTIDE SEQUENCE [LARGE SCALE GENOMIC DNA]</scope>
    <source>
        <strain evidence="1">EN76</strain>
    </source>
</reference>
<dbReference type="AlphaFoldDB" id="A0A060HKP0"/>
<dbReference type="Proteomes" id="UP000027093">
    <property type="component" value="Chromosome"/>
</dbReference>
<evidence type="ECO:0000313" key="1">
    <source>
        <dbReference type="EMBL" id="AIC17084.1"/>
    </source>
</evidence>
<dbReference type="RefSeq" id="WP_075055709.1">
    <property type="nucleotide sequence ID" value="NZ_CP007536.1"/>
</dbReference>
<name>A0A060HKP0_9ARCH</name>
<keyword evidence="2" id="KW-1185">Reference proteome</keyword>
<proteinExistence type="predicted"/>
<evidence type="ECO:0000313" key="2">
    <source>
        <dbReference type="Proteomes" id="UP000027093"/>
    </source>
</evidence>
<dbReference type="KEGG" id="nvn:NVIE_028080"/>
<dbReference type="OrthoDB" id="3172at2157"/>
<organism evidence="1 2">
    <name type="scientific">Nitrososphaera viennensis EN76</name>
    <dbReference type="NCBI Taxonomy" id="926571"/>
    <lineage>
        <taxon>Archaea</taxon>
        <taxon>Nitrososphaerota</taxon>
        <taxon>Nitrososphaeria</taxon>
        <taxon>Nitrososphaerales</taxon>
        <taxon>Nitrososphaeraceae</taxon>
        <taxon>Nitrososphaera</taxon>
    </lineage>
</organism>
<protein>
    <submittedName>
        <fullName evidence="1">Uncharacterized protein</fullName>
    </submittedName>
</protein>
<dbReference type="GeneID" id="74948044"/>
<accession>A0A060HKP0</accession>
<gene>
    <name evidence="1" type="ORF">NVIE_028080</name>
</gene>
<sequence length="463" mass="50110">MKSKAVAIFAMVFFATVLVGVPLIPSAFAHGGMQPPAADFGGKKASLFLKLDPPVITSTTEPVFITARFFDENSNENFKEVTYRIFFKKDGKEIPIQTEGGDAYGGQGLFYDPGGNLRIKIVPKDMPAAQAKGISEVQYGGIWNNGQPIVVEGPVFTQAGLYNLFVEIHTVGTTRTQVEPILQYDVWVTPGREETVSVPAAGGSTQQVKIRNYYGAIDKSSYDEQTKTIQFSMPYDWKSEIANRTGMLHTEVFIPKALSDFDRESLKGTVNGLDVPVFVDNFGAENTVVHFTISKQHLLSLRDKINAENRSPDQAVFALSPPDPESEVKVMQVQSESSSYAVSLTMPESIFPQQPVPFGVKITGKDGKPASAATYELVIQDADGKEVSRSGGVTTPEGISSQDVAFDKQGSFTVRVEKINATSESVQSSIQVVPEFPVAALVASLGVAGAVVYGRLRGFGLRV</sequence>
<dbReference type="EMBL" id="CP007536">
    <property type="protein sequence ID" value="AIC17084.1"/>
    <property type="molecule type" value="Genomic_DNA"/>
</dbReference>
<dbReference type="HOGENOM" id="CLU_034350_0_0_2"/>